<keyword evidence="2" id="KW-0732">Signal</keyword>
<dbReference type="Proteomes" id="UP000193411">
    <property type="component" value="Unassembled WGS sequence"/>
</dbReference>
<dbReference type="AlphaFoldDB" id="A0A1Y2HNZ8"/>
<feature type="compositionally biased region" description="Basic and acidic residues" evidence="1">
    <location>
        <begin position="120"/>
        <end position="132"/>
    </location>
</feature>
<feature type="signal peptide" evidence="2">
    <location>
        <begin position="1"/>
        <end position="18"/>
    </location>
</feature>
<evidence type="ECO:0000313" key="3">
    <source>
        <dbReference type="EMBL" id="ORZ35684.1"/>
    </source>
</evidence>
<dbReference type="EMBL" id="MCFL01000021">
    <property type="protein sequence ID" value="ORZ35684.1"/>
    <property type="molecule type" value="Genomic_DNA"/>
</dbReference>
<reference evidence="3 4" key="1">
    <citation type="submission" date="2016-07" db="EMBL/GenBank/DDBJ databases">
        <title>Pervasive Adenine N6-methylation of Active Genes in Fungi.</title>
        <authorList>
            <consortium name="DOE Joint Genome Institute"/>
            <person name="Mondo S.J."/>
            <person name="Dannebaum R.O."/>
            <person name="Kuo R.C."/>
            <person name="Labutti K."/>
            <person name="Haridas S."/>
            <person name="Kuo A."/>
            <person name="Salamov A."/>
            <person name="Ahrendt S.R."/>
            <person name="Lipzen A."/>
            <person name="Sullivan W."/>
            <person name="Andreopoulos W.B."/>
            <person name="Clum A."/>
            <person name="Lindquist E."/>
            <person name="Daum C."/>
            <person name="Ramamoorthy G.K."/>
            <person name="Gryganskyi A."/>
            <person name="Culley D."/>
            <person name="Magnuson J.K."/>
            <person name="James T.Y."/>
            <person name="O'Malley M.A."/>
            <person name="Stajich J.E."/>
            <person name="Spatafora J.W."/>
            <person name="Visel A."/>
            <person name="Grigoriev I.V."/>
        </authorList>
    </citation>
    <scope>NUCLEOTIDE SEQUENCE [LARGE SCALE GENOMIC DNA]</scope>
    <source>
        <strain evidence="3 4">PL171</strain>
    </source>
</reference>
<feature type="compositionally biased region" description="Basic and acidic residues" evidence="1">
    <location>
        <begin position="157"/>
        <end position="167"/>
    </location>
</feature>
<proteinExistence type="predicted"/>
<organism evidence="3 4">
    <name type="scientific">Catenaria anguillulae PL171</name>
    <dbReference type="NCBI Taxonomy" id="765915"/>
    <lineage>
        <taxon>Eukaryota</taxon>
        <taxon>Fungi</taxon>
        <taxon>Fungi incertae sedis</taxon>
        <taxon>Blastocladiomycota</taxon>
        <taxon>Blastocladiomycetes</taxon>
        <taxon>Blastocladiales</taxon>
        <taxon>Catenariaceae</taxon>
        <taxon>Catenaria</taxon>
    </lineage>
</organism>
<evidence type="ECO:0000313" key="4">
    <source>
        <dbReference type="Proteomes" id="UP000193411"/>
    </source>
</evidence>
<comment type="caution">
    <text evidence="3">The sequence shown here is derived from an EMBL/GenBank/DDBJ whole genome shotgun (WGS) entry which is preliminary data.</text>
</comment>
<accession>A0A1Y2HNZ8</accession>
<gene>
    <name evidence="3" type="ORF">BCR44DRAFT_1116270</name>
</gene>
<name>A0A1Y2HNZ8_9FUNG</name>
<feature type="chain" id="PRO_5011009125" evidence="2">
    <location>
        <begin position="19"/>
        <end position="167"/>
    </location>
</feature>
<feature type="region of interest" description="Disordered" evidence="1">
    <location>
        <begin position="62"/>
        <end position="167"/>
    </location>
</feature>
<sequence length="167" mass="16998">MKLSILSILALVAASAVAHPAPAHKCHPKHHAKAPAVPTTVADNYGYGAADVTQAAPTQVAAPVDGGLYGDDKAQLAPAPAKPTGAYDGAAPAPAAGAEPTGSYDAPAPAYGKRPAPAKGGDKSPSKGDKTPGHYGKNPHYKPDRQAYPCPRTCDSLTDKFHPFSRS</sequence>
<feature type="compositionally biased region" description="Low complexity" evidence="1">
    <location>
        <begin position="83"/>
        <end position="102"/>
    </location>
</feature>
<evidence type="ECO:0000256" key="1">
    <source>
        <dbReference type="SAM" id="MobiDB-lite"/>
    </source>
</evidence>
<keyword evidence="4" id="KW-1185">Reference proteome</keyword>
<protein>
    <submittedName>
        <fullName evidence="3">Uncharacterized protein</fullName>
    </submittedName>
</protein>
<evidence type="ECO:0000256" key="2">
    <source>
        <dbReference type="SAM" id="SignalP"/>
    </source>
</evidence>